<dbReference type="GO" id="GO:0006508">
    <property type="term" value="P:proteolysis"/>
    <property type="evidence" value="ECO:0007669"/>
    <property type="project" value="UniProtKB-KW"/>
</dbReference>
<dbReference type="Proteomes" id="UP000284375">
    <property type="component" value="Unassembled WGS sequence"/>
</dbReference>
<dbReference type="GO" id="GO:0000324">
    <property type="term" value="C:fungal-type vacuole"/>
    <property type="evidence" value="ECO:0007669"/>
    <property type="project" value="TreeGrafter"/>
</dbReference>
<dbReference type="PANTHER" id="PTHR47966:SF47">
    <property type="entry name" value="ENDOPEPTIDASE, PUTATIVE (AFU_ORTHOLOGUE AFUA_3G01220)-RELATED"/>
    <property type="match status" value="1"/>
</dbReference>
<feature type="active site" evidence="3">
    <location>
        <position position="338"/>
    </location>
</feature>
<comment type="caution">
    <text evidence="7">The sequence shown here is derived from an EMBL/GenBank/DDBJ whole genome shotgun (WGS) entry which is preliminary data.</text>
</comment>
<organism evidence="7 8">
    <name type="scientific">Cytospora chrysosperma</name>
    <name type="common">Cytospora canker fungus</name>
    <name type="synonym">Sphaeria chrysosperma</name>
    <dbReference type="NCBI Taxonomy" id="252740"/>
    <lineage>
        <taxon>Eukaryota</taxon>
        <taxon>Fungi</taxon>
        <taxon>Dikarya</taxon>
        <taxon>Ascomycota</taxon>
        <taxon>Pezizomycotina</taxon>
        <taxon>Sordariomycetes</taxon>
        <taxon>Sordariomycetidae</taxon>
        <taxon>Diaporthales</taxon>
        <taxon>Cytosporaceae</taxon>
        <taxon>Cytospora</taxon>
    </lineage>
</organism>
<dbReference type="PROSITE" id="PS00141">
    <property type="entry name" value="ASP_PROTEASE"/>
    <property type="match status" value="2"/>
</dbReference>
<dbReference type="InterPro" id="IPR001969">
    <property type="entry name" value="Aspartic_peptidase_AS"/>
</dbReference>
<evidence type="ECO:0000313" key="8">
    <source>
        <dbReference type="Proteomes" id="UP000284375"/>
    </source>
</evidence>
<dbReference type="GO" id="GO:0004190">
    <property type="term" value="F:aspartic-type endopeptidase activity"/>
    <property type="evidence" value="ECO:0007669"/>
    <property type="project" value="UniProtKB-KW"/>
</dbReference>
<dbReference type="InterPro" id="IPR021109">
    <property type="entry name" value="Peptidase_aspartic_dom_sf"/>
</dbReference>
<dbReference type="PROSITE" id="PS51767">
    <property type="entry name" value="PEPTIDASE_A1"/>
    <property type="match status" value="1"/>
</dbReference>
<feature type="domain" description="Peptidase A1" evidence="6">
    <location>
        <begin position="90"/>
        <end position="447"/>
    </location>
</feature>
<dbReference type="Gene3D" id="2.40.70.10">
    <property type="entry name" value="Acid Proteases"/>
    <property type="match status" value="2"/>
</dbReference>
<accession>A0A423VSM4</accession>
<keyword evidence="2 4" id="KW-0064">Aspartyl protease</keyword>
<dbReference type="InterPro" id="IPR033121">
    <property type="entry name" value="PEPTIDASE_A1"/>
</dbReference>
<dbReference type="SUPFAM" id="SSF50630">
    <property type="entry name" value="Acid proteases"/>
    <property type="match status" value="1"/>
</dbReference>
<dbReference type="InterPro" id="IPR034164">
    <property type="entry name" value="Pepsin-like_dom"/>
</dbReference>
<evidence type="ECO:0000256" key="4">
    <source>
        <dbReference type="RuleBase" id="RU000454"/>
    </source>
</evidence>
<dbReference type="PRINTS" id="PR00792">
    <property type="entry name" value="PEPSIN"/>
</dbReference>
<protein>
    <recommendedName>
        <fullName evidence="6">Peptidase A1 domain-containing protein</fullName>
    </recommendedName>
</protein>
<dbReference type="EMBL" id="LJZO01000030">
    <property type="protein sequence ID" value="ROV93928.1"/>
    <property type="molecule type" value="Genomic_DNA"/>
</dbReference>
<dbReference type="STRING" id="252740.A0A423VSM4"/>
<gene>
    <name evidence="7" type="ORF">VSDG_06253</name>
</gene>
<dbReference type="CDD" id="cd05471">
    <property type="entry name" value="pepsin_like"/>
    <property type="match status" value="1"/>
</dbReference>
<evidence type="ECO:0000256" key="2">
    <source>
        <dbReference type="ARBA" id="ARBA00022750"/>
    </source>
</evidence>
<evidence type="ECO:0000313" key="7">
    <source>
        <dbReference type="EMBL" id="ROV93928.1"/>
    </source>
</evidence>
<name>A0A423VSM4_CYTCH</name>
<feature type="chain" id="PRO_5019322468" description="Peptidase A1 domain-containing protein" evidence="5">
    <location>
        <begin position="20"/>
        <end position="451"/>
    </location>
</feature>
<keyword evidence="5" id="KW-0732">Signal</keyword>
<evidence type="ECO:0000256" key="3">
    <source>
        <dbReference type="PIRSR" id="PIRSR601461-1"/>
    </source>
</evidence>
<evidence type="ECO:0000256" key="5">
    <source>
        <dbReference type="SAM" id="SignalP"/>
    </source>
</evidence>
<proteinExistence type="inferred from homology"/>
<feature type="active site" evidence="3">
    <location>
        <position position="106"/>
    </location>
</feature>
<reference evidence="7 8" key="1">
    <citation type="submission" date="2015-09" db="EMBL/GenBank/DDBJ databases">
        <title>Host preference determinants of Valsa canker pathogens revealed by comparative genomics.</title>
        <authorList>
            <person name="Yin Z."/>
            <person name="Huang L."/>
        </authorList>
    </citation>
    <scope>NUCLEOTIDE SEQUENCE [LARGE SCALE GENOMIC DNA]</scope>
    <source>
        <strain evidence="7 8">YSFL</strain>
    </source>
</reference>
<comment type="similarity">
    <text evidence="1 4">Belongs to the peptidase A1 family.</text>
</comment>
<dbReference type="InterPro" id="IPR001461">
    <property type="entry name" value="Aspartic_peptidase_A1"/>
</dbReference>
<keyword evidence="4" id="KW-0378">Hydrolase</keyword>
<keyword evidence="8" id="KW-1185">Reference proteome</keyword>
<evidence type="ECO:0000259" key="6">
    <source>
        <dbReference type="PROSITE" id="PS51767"/>
    </source>
</evidence>
<sequence length="451" mass="48448">MALLTAAFAAMALVYPALAAKEFSLRANTPAAKQASSGHSVSSNVLALKKNGKAAKSSAYVRSMRVGGASSSKTYAYGSEPVDNLLSEEYVAEIEWDGVPVEVIIDTGSSDTWLVQAGFTCVDSDGNLQSEADCYFGPTFNGTFNEGMISDELFSISYGDGEFLTGVLGYENVTVAGITVENQEVALVNYSYWFGDNTTSGLMGLAYPLLTSAYADTNTSTDSLDTQVEYNPIITTMIKEALIEPVFSLALNRNSNSGYLALGGLPPVNYTGSFATTPILMLEIYDEPEMATQYSFYTIIADSYIYEGSEDTKSNTGSWGELFSDATVNTTQFPVIVDSGTTLLYLPTAMYEDIAALYNPPAVYIEDEGAAFAPCNATVPELGVEIGGTVFWISKADMLMQEYVDPETGYCMIGPQDGETGPYILGDTFMNNVISVFDIGASEIRFAAHNY</sequence>
<dbReference type="Pfam" id="PF00026">
    <property type="entry name" value="Asp"/>
    <property type="match status" value="1"/>
</dbReference>
<evidence type="ECO:0000256" key="1">
    <source>
        <dbReference type="ARBA" id="ARBA00007447"/>
    </source>
</evidence>
<dbReference type="PANTHER" id="PTHR47966">
    <property type="entry name" value="BETA-SITE APP-CLEAVING ENZYME, ISOFORM A-RELATED"/>
    <property type="match status" value="1"/>
</dbReference>
<keyword evidence="4" id="KW-0645">Protease</keyword>
<dbReference type="OrthoDB" id="15189at2759"/>
<dbReference type="AlphaFoldDB" id="A0A423VSM4"/>
<feature type="signal peptide" evidence="5">
    <location>
        <begin position="1"/>
        <end position="19"/>
    </location>
</feature>